<dbReference type="SUPFAM" id="SSF53474">
    <property type="entry name" value="alpha/beta-Hydrolases"/>
    <property type="match status" value="1"/>
</dbReference>
<dbReference type="Proteomes" id="UP000598146">
    <property type="component" value="Unassembled WGS sequence"/>
</dbReference>
<feature type="transmembrane region" description="Helical" evidence="1">
    <location>
        <begin position="328"/>
        <end position="347"/>
    </location>
</feature>
<organism evidence="3 4">
    <name type="scientific">Actinoplanes aureus</name>
    <dbReference type="NCBI Taxonomy" id="2792083"/>
    <lineage>
        <taxon>Bacteria</taxon>
        <taxon>Bacillati</taxon>
        <taxon>Actinomycetota</taxon>
        <taxon>Actinomycetes</taxon>
        <taxon>Micromonosporales</taxon>
        <taxon>Micromonosporaceae</taxon>
        <taxon>Actinoplanes</taxon>
    </lineage>
</organism>
<evidence type="ECO:0000256" key="1">
    <source>
        <dbReference type="SAM" id="Phobius"/>
    </source>
</evidence>
<feature type="transmembrane region" description="Helical" evidence="1">
    <location>
        <begin position="439"/>
        <end position="457"/>
    </location>
</feature>
<keyword evidence="1" id="KW-0472">Membrane</keyword>
<keyword evidence="1" id="KW-0812">Transmembrane</keyword>
<evidence type="ECO:0000313" key="3">
    <source>
        <dbReference type="EMBL" id="MBG0565686.1"/>
    </source>
</evidence>
<name>A0A931CE94_9ACTN</name>
<feature type="chain" id="PRO_5036812542" evidence="2">
    <location>
        <begin position="26"/>
        <end position="459"/>
    </location>
</feature>
<sequence>MRKIAIAVLVALSAALAAVPTPAFAGPADVVATEVEFTGAGGVVLHGTVLAPAQDAGKTRRPGIVMLEGAGNRGREYLMPEARAYARHGIVTLVYDKRTVGYSMLHRDYGLLADDALAGLRHLRSRSDVDPGRTGLWALSEGAFVAPIAANRSADVAFLVTVGAVGVTPAVQTAWAYGTYLEHAGVNGSLPGTMRGTTVRTAIGAGIFAEADFDPLPHWERVRQPVLAQWGRLDRDAVPGQSSQLIRQALERGGNTRHTIRIVDATNHNLHRTADDGFDRLPDLPADYGDAEARWIVDPRQESLPSGDFGPEPAAPAIGAPAWYEGGAVQLVAFLALLLAFAAYPVAAAVHRIRRGPRVQALRSARWLAVLGPATVAGTLLYLLVLLATAAKVTGPVVLGRPVVWLGLQLLACVTVIATLTVAWGLFQHRSADRIRLSLLTAGGLLFVPWAVHWGLLLP</sequence>
<dbReference type="InterPro" id="IPR029058">
    <property type="entry name" value="AB_hydrolase_fold"/>
</dbReference>
<dbReference type="InterPro" id="IPR053145">
    <property type="entry name" value="AB_hydrolase_Est10"/>
</dbReference>
<accession>A0A931CE94</accession>
<evidence type="ECO:0000313" key="4">
    <source>
        <dbReference type="Proteomes" id="UP000598146"/>
    </source>
</evidence>
<dbReference type="GO" id="GO:0052689">
    <property type="term" value="F:carboxylic ester hydrolase activity"/>
    <property type="evidence" value="ECO:0007669"/>
    <property type="project" value="TreeGrafter"/>
</dbReference>
<protein>
    <submittedName>
        <fullName evidence="3">Alpha/beta hydrolase</fullName>
    </submittedName>
</protein>
<reference evidence="3" key="1">
    <citation type="submission" date="2020-11" db="EMBL/GenBank/DDBJ databases">
        <title>Isolation and identification of active actinomycetes.</title>
        <authorList>
            <person name="Sun X."/>
        </authorList>
    </citation>
    <scope>NUCLEOTIDE SEQUENCE</scope>
    <source>
        <strain evidence="3">NEAU-A11</strain>
    </source>
</reference>
<dbReference type="EMBL" id="JADQTO010000016">
    <property type="protein sequence ID" value="MBG0565686.1"/>
    <property type="molecule type" value="Genomic_DNA"/>
</dbReference>
<feature type="transmembrane region" description="Helical" evidence="1">
    <location>
        <begin position="367"/>
        <end position="391"/>
    </location>
</feature>
<dbReference type="Gene3D" id="3.40.50.1820">
    <property type="entry name" value="alpha/beta hydrolase"/>
    <property type="match status" value="1"/>
</dbReference>
<comment type="caution">
    <text evidence="3">The sequence shown here is derived from an EMBL/GenBank/DDBJ whole genome shotgun (WGS) entry which is preliminary data.</text>
</comment>
<dbReference type="PANTHER" id="PTHR43265:SF1">
    <property type="entry name" value="ESTERASE ESTD"/>
    <property type="match status" value="1"/>
</dbReference>
<feature type="transmembrane region" description="Helical" evidence="1">
    <location>
        <begin position="403"/>
        <end position="427"/>
    </location>
</feature>
<keyword evidence="1" id="KW-1133">Transmembrane helix</keyword>
<keyword evidence="3" id="KW-0378">Hydrolase</keyword>
<keyword evidence="2" id="KW-0732">Signal</keyword>
<proteinExistence type="predicted"/>
<gene>
    <name evidence="3" type="ORF">I4J89_29970</name>
</gene>
<evidence type="ECO:0000256" key="2">
    <source>
        <dbReference type="SAM" id="SignalP"/>
    </source>
</evidence>
<dbReference type="RefSeq" id="WP_196417463.1">
    <property type="nucleotide sequence ID" value="NZ_JADQTO010000016.1"/>
</dbReference>
<keyword evidence="4" id="KW-1185">Reference proteome</keyword>
<dbReference type="AlphaFoldDB" id="A0A931CE94"/>
<feature type="signal peptide" evidence="2">
    <location>
        <begin position="1"/>
        <end position="25"/>
    </location>
</feature>
<dbReference type="PANTHER" id="PTHR43265">
    <property type="entry name" value="ESTERASE ESTD"/>
    <property type="match status" value="1"/>
</dbReference>